<name>A0A6J1FEJ0_CUCMO</name>
<evidence type="ECO:0000256" key="4">
    <source>
        <dbReference type="ARBA" id="ARBA00022786"/>
    </source>
</evidence>
<dbReference type="GO" id="GO:0061631">
    <property type="term" value="F:ubiquitin conjugating enzyme activity"/>
    <property type="evidence" value="ECO:0007669"/>
    <property type="project" value="UniProtKB-EC"/>
</dbReference>
<evidence type="ECO:0000256" key="6">
    <source>
        <dbReference type="SAM" id="MobiDB-lite"/>
    </source>
</evidence>
<dbReference type="RefSeq" id="XP_022936903.1">
    <property type="nucleotide sequence ID" value="XM_023081135.1"/>
</dbReference>
<sequence>MEPSFPNNSSINSKKQEVSGSSSSGSPKPQVLGTEPMIKRPPNMLKDQGINLLDRVDVDEDEASNNAVFNHDDFDTNDKGKGIYQHSDHQLKETFASHSLSPDVEIQESPNEDESNFPSASHNFVEIDNHFSDSSNDYEDWTAFDEFMDVDAYSALQAHFDHMDIPPDIEAPIPWLPHGQNGNNIDTETSTSWSSLAEPQTEPGPVNHLGKSPAHVQLKEALSNSLNLQADIGVQNHLPEDIEPFASFPSQDVQPNRKSATSRYRGKYGVSHLNSALGIDAAKSRSFLDPFKRKKKLHELNNISINTSDAIKLHNGGETSDTADSVKKLAGLHSMPHSKFPGYMEFFKHPEAGQPMPHWPDYAKMKAKEPFFGPHMASGLYGPFSPLVPPTLGEVVDMPWVQSSTKSLPNIDPDDSINETIAPTDLDEILGNFEQFKQFDTVDDHSDHHYTSKGFSMKQASKKWTKKIQDDWKILQNDLPETIFVRVYESRMDLMRAVIIGAQGTPYHDGLFFFDIFFPTAYPDLPPHVYYHSKGLRLNPNLYNCGKVCLSLLNTWRGSGNENWVPGMSTMLQVLVSIQGLILNTKPYFNEPGYAYQSGSVAGENRSQRYNEEAYILSIKTMVFNIRRPPKHFEDFVRGHFFKRAHDILVACKAYIGGAQVGSLVKDRVKDLKPSNKSCSDHFKQCVNHVLSRLVETFKRIGVSDCEKFLQPLSTSVSNAKEQSSARGSKAELESLEGDDVEKLVLG</sequence>
<feature type="region of interest" description="Disordered" evidence="6">
    <location>
        <begin position="1"/>
        <end position="46"/>
    </location>
</feature>
<dbReference type="InterPro" id="IPR000608">
    <property type="entry name" value="UBC"/>
</dbReference>
<feature type="compositionally biased region" description="Polar residues" evidence="6">
    <location>
        <begin position="1"/>
        <end position="13"/>
    </location>
</feature>
<dbReference type="PANTHER" id="PTHR46116:SF41">
    <property type="entry name" value="UBIQUITIN-CONJUGATING ENZYME E2 25-RELATED"/>
    <property type="match status" value="1"/>
</dbReference>
<keyword evidence="5" id="KW-0067">ATP-binding</keyword>
<feature type="region of interest" description="Disordered" evidence="6">
    <location>
        <begin position="720"/>
        <end position="747"/>
    </location>
</feature>
<evidence type="ECO:0000256" key="2">
    <source>
        <dbReference type="ARBA" id="ARBA00022679"/>
    </source>
</evidence>
<dbReference type="GO" id="GO:0005524">
    <property type="term" value="F:ATP binding"/>
    <property type="evidence" value="ECO:0007669"/>
    <property type="project" value="UniProtKB-KW"/>
</dbReference>
<gene>
    <name evidence="9" type="primary">LOC111443352</name>
</gene>
<proteinExistence type="predicted"/>
<dbReference type="SUPFAM" id="SSF54495">
    <property type="entry name" value="UBC-like"/>
    <property type="match status" value="1"/>
</dbReference>
<dbReference type="FunFam" id="3.10.110.10:FF:000028">
    <property type="entry name" value="Probable ubiquitin-conjugating enzyme E2 23"/>
    <property type="match status" value="1"/>
</dbReference>
<feature type="compositionally biased region" description="Polar residues" evidence="6">
    <location>
        <begin position="180"/>
        <end position="198"/>
    </location>
</feature>
<dbReference type="CDD" id="cd23837">
    <property type="entry name" value="UBCc_UBE2O"/>
    <property type="match status" value="1"/>
</dbReference>
<dbReference type="Pfam" id="PF00179">
    <property type="entry name" value="UQ_con"/>
    <property type="match status" value="1"/>
</dbReference>
<dbReference type="KEGG" id="cmos:111443352"/>
<evidence type="ECO:0000256" key="3">
    <source>
        <dbReference type="ARBA" id="ARBA00022741"/>
    </source>
</evidence>
<evidence type="ECO:0000256" key="5">
    <source>
        <dbReference type="ARBA" id="ARBA00022840"/>
    </source>
</evidence>
<dbReference type="SMART" id="SM00212">
    <property type="entry name" value="UBCc"/>
    <property type="match status" value="1"/>
</dbReference>
<evidence type="ECO:0000313" key="9">
    <source>
        <dbReference type="RefSeq" id="XP_022936903.1"/>
    </source>
</evidence>
<dbReference type="PROSITE" id="PS50127">
    <property type="entry name" value="UBC_2"/>
    <property type="match status" value="1"/>
</dbReference>
<evidence type="ECO:0000259" key="7">
    <source>
        <dbReference type="PROSITE" id="PS50127"/>
    </source>
</evidence>
<keyword evidence="3" id="KW-0547">Nucleotide-binding</keyword>
<dbReference type="Gene3D" id="3.10.110.10">
    <property type="entry name" value="Ubiquitin Conjugating Enzyme"/>
    <property type="match status" value="1"/>
</dbReference>
<keyword evidence="4" id="KW-0833">Ubl conjugation pathway</keyword>
<feature type="domain" description="UBC core" evidence="7">
    <location>
        <begin position="463"/>
        <end position="623"/>
    </location>
</feature>
<keyword evidence="2" id="KW-0808">Transferase</keyword>
<feature type="region of interest" description="Disordered" evidence="6">
    <location>
        <begin position="177"/>
        <end position="211"/>
    </location>
</feature>
<dbReference type="EC" id="2.3.2.23" evidence="1"/>
<accession>A0A6J1FEJ0</accession>
<protein>
    <recommendedName>
        <fullName evidence="1">E2 ubiquitin-conjugating enzyme</fullName>
        <ecNumber evidence="1">2.3.2.23</ecNumber>
    </recommendedName>
</protein>
<keyword evidence="8" id="KW-1185">Reference proteome</keyword>
<evidence type="ECO:0000313" key="8">
    <source>
        <dbReference type="Proteomes" id="UP000504609"/>
    </source>
</evidence>
<dbReference type="InterPro" id="IPR016135">
    <property type="entry name" value="UBQ-conjugating_enzyme/RWD"/>
</dbReference>
<dbReference type="GeneID" id="111443352"/>
<dbReference type="AlphaFoldDB" id="A0A6J1FEJ0"/>
<evidence type="ECO:0000256" key="1">
    <source>
        <dbReference type="ARBA" id="ARBA00012486"/>
    </source>
</evidence>
<organism evidence="8 9">
    <name type="scientific">Cucurbita moschata</name>
    <name type="common">Winter crookneck squash</name>
    <name type="synonym">Cucurbita pepo var. moschata</name>
    <dbReference type="NCBI Taxonomy" id="3662"/>
    <lineage>
        <taxon>Eukaryota</taxon>
        <taxon>Viridiplantae</taxon>
        <taxon>Streptophyta</taxon>
        <taxon>Embryophyta</taxon>
        <taxon>Tracheophyta</taxon>
        <taxon>Spermatophyta</taxon>
        <taxon>Magnoliopsida</taxon>
        <taxon>eudicotyledons</taxon>
        <taxon>Gunneridae</taxon>
        <taxon>Pentapetalae</taxon>
        <taxon>rosids</taxon>
        <taxon>fabids</taxon>
        <taxon>Cucurbitales</taxon>
        <taxon>Cucurbitaceae</taxon>
        <taxon>Cucurbiteae</taxon>
        <taxon>Cucurbita</taxon>
    </lineage>
</organism>
<feature type="region of interest" description="Disordered" evidence="6">
    <location>
        <begin position="99"/>
        <end position="120"/>
    </location>
</feature>
<dbReference type="Proteomes" id="UP000504609">
    <property type="component" value="Unplaced"/>
</dbReference>
<dbReference type="PANTHER" id="PTHR46116">
    <property type="entry name" value="(E3-INDEPENDENT) E2 UBIQUITIN-CONJUGATING ENZYME"/>
    <property type="match status" value="1"/>
</dbReference>
<reference evidence="9" key="1">
    <citation type="submission" date="2025-08" db="UniProtKB">
        <authorList>
            <consortium name="RefSeq"/>
        </authorList>
    </citation>
    <scope>IDENTIFICATION</scope>
    <source>
        <tissue evidence="9">Young leaves</tissue>
    </source>
</reference>